<evidence type="ECO:0000256" key="1">
    <source>
        <dbReference type="SAM" id="MobiDB-lite"/>
    </source>
</evidence>
<sequence length="172" mass="18634">MAPAPLSSKCAVHTKLPCLAAPRPAARSPAPPRPPSLRDRADPPSRTLAPITRSPWPRIPAPPYPRPRPRLILPCPRTTSNAQIQRRHRDACPCHRVRRVEESARNGRRNCSTMEDEKPSYARCSPVVVSGAPVKLGSATTTPAPLPSHATPFDDDALASSSESQVLRQVVA</sequence>
<organism evidence="2">
    <name type="scientific">Zea mays</name>
    <name type="common">Maize</name>
    <dbReference type="NCBI Taxonomy" id="4577"/>
    <lineage>
        <taxon>Eukaryota</taxon>
        <taxon>Viridiplantae</taxon>
        <taxon>Streptophyta</taxon>
        <taxon>Embryophyta</taxon>
        <taxon>Tracheophyta</taxon>
        <taxon>Spermatophyta</taxon>
        <taxon>Magnoliopsida</taxon>
        <taxon>Liliopsida</taxon>
        <taxon>Poales</taxon>
        <taxon>Poaceae</taxon>
        <taxon>PACMAD clade</taxon>
        <taxon>Panicoideae</taxon>
        <taxon>Andropogonodae</taxon>
        <taxon>Andropogoneae</taxon>
        <taxon>Tripsacinae</taxon>
        <taxon>Zea</taxon>
    </lineage>
</organism>
<gene>
    <name evidence="2" type="ORF">Zm00014a_039520</name>
</gene>
<feature type="region of interest" description="Disordered" evidence="1">
    <location>
        <begin position="19"/>
        <end position="90"/>
    </location>
</feature>
<feature type="compositionally biased region" description="Polar residues" evidence="1">
    <location>
        <begin position="159"/>
        <end position="172"/>
    </location>
</feature>
<protein>
    <submittedName>
        <fullName evidence="2">Uncharacterized protein</fullName>
    </submittedName>
</protein>
<dbReference type="Proteomes" id="UP000251960">
    <property type="component" value="Chromosome 3"/>
</dbReference>
<feature type="region of interest" description="Disordered" evidence="1">
    <location>
        <begin position="136"/>
        <end position="172"/>
    </location>
</feature>
<feature type="compositionally biased region" description="Pro residues" evidence="1">
    <location>
        <begin position="57"/>
        <end position="66"/>
    </location>
</feature>
<reference evidence="2" key="1">
    <citation type="journal article" date="2018" name="Nat. Genet.">
        <title>Extensive intraspecific gene order and gene structural variations between Mo17 and other maize genomes.</title>
        <authorList>
            <person name="Sun S."/>
            <person name="Zhou Y."/>
            <person name="Chen J."/>
            <person name="Shi J."/>
            <person name="Zhao H."/>
            <person name="Zhao H."/>
            <person name="Song W."/>
            <person name="Zhang M."/>
            <person name="Cui Y."/>
            <person name="Dong X."/>
            <person name="Liu H."/>
            <person name="Ma X."/>
            <person name="Jiao Y."/>
            <person name="Wang B."/>
            <person name="Wei X."/>
            <person name="Stein J.C."/>
            <person name="Glaubitz J.C."/>
            <person name="Lu F."/>
            <person name="Yu G."/>
            <person name="Liang C."/>
            <person name="Fengler K."/>
            <person name="Li B."/>
            <person name="Rafalski A."/>
            <person name="Schnable P.S."/>
            <person name="Ware D.H."/>
            <person name="Buckler E.S."/>
            <person name="Lai J."/>
        </authorList>
    </citation>
    <scope>NUCLEOTIDE SEQUENCE [LARGE SCALE GENOMIC DNA]</scope>
    <source>
        <tissue evidence="2">Seedling</tissue>
    </source>
</reference>
<name>A0A3L6FFE3_MAIZE</name>
<dbReference type="AlphaFoldDB" id="A0A3L6FFE3"/>
<dbReference type="EMBL" id="NCVQ01000004">
    <property type="protein sequence ID" value="PWZ31946.1"/>
    <property type="molecule type" value="Genomic_DNA"/>
</dbReference>
<proteinExistence type="predicted"/>
<evidence type="ECO:0000313" key="2">
    <source>
        <dbReference type="EMBL" id="PWZ31946.1"/>
    </source>
</evidence>
<accession>A0A3L6FFE3</accession>
<comment type="caution">
    <text evidence="2">The sequence shown here is derived from an EMBL/GenBank/DDBJ whole genome shotgun (WGS) entry which is preliminary data.</text>
</comment>
<feature type="compositionally biased region" description="Low complexity" evidence="1">
    <location>
        <begin position="19"/>
        <end position="28"/>
    </location>
</feature>